<organism evidence="12 13">
    <name type="scientific">Candida boidinii</name>
    <name type="common">Yeast</name>
    <dbReference type="NCBI Taxonomy" id="5477"/>
    <lineage>
        <taxon>Eukaryota</taxon>
        <taxon>Fungi</taxon>
        <taxon>Dikarya</taxon>
        <taxon>Ascomycota</taxon>
        <taxon>Saccharomycotina</taxon>
        <taxon>Pichiomycetes</taxon>
        <taxon>Pichiales</taxon>
        <taxon>Pichiaceae</taxon>
        <taxon>Ogataea</taxon>
        <taxon>Ogataea/Candida clade</taxon>
    </lineage>
</organism>
<evidence type="ECO:0000256" key="2">
    <source>
        <dbReference type="ARBA" id="ARBA00007255"/>
    </source>
</evidence>
<evidence type="ECO:0000256" key="10">
    <source>
        <dbReference type="RuleBase" id="RU363130"/>
    </source>
</evidence>
<dbReference type="PANTHER" id="PTHR12743:SF3">
    <property type="entry name" value="HOLOCYTOCHROME-C SYNTHASE"/>
    <property type="match status" value="1"/>
</dbReference>
<evidence type="ECO:0000256" key="1">
    <source>
        <dbReference type="ARBA" id="ARBA00004273"/>
    </source>
</evidence>
<keyword evidence="7 10" id="KW-0496">Mitochondrion</keyword>
<evidence type="ECO:0000256" key="8">
    <source>
        <dbReference type="ARBA" id="ARBA00023136"/>
    </source>
</evidence>
<evidence type="ECO:0000256" key="5">
    <source>
        <dbReference type="ARBA" id="ARBA00022792"/>
    </source>
</evidence>
<dbReference type="InterPro" id="IPR000511">
    <property type="entry name" value="Holocyt_c/c1_synthase"/>
</dbReference>
<keyword evidence="4 10" id="KW-0479">Metal-binding</keyword>
<evidence type="ECO:0000256" key="11">
    <source>
        <dbReference type="SAM" id="MobiDB-lite"/>
    </source>
</evidence>
<keyword evidence="8 10" id="KW-0472">Membrane</keyword>
<comment type="similarity">
    <text evidence="2 10">Belongs to the cytochrome c-type heme lyase family.</text>
</comment>
<keyword evidence="5 10" id="KW-0999">Mitochondrion inner membrane</keyword>
<evidence type="ECO:0000313" key="13">
    <source>
        <dbReference type="Proteomes" id="UP001165120"/>
    </source>
</evidence>
<evidence type="ECO:0000256" key="7">
    <source>
        <dbReference type="ARBA" id="ARBA00023128"/>
    </source>
</evidence>
<dbReference type="PANTHER" id="PTHR12743">
    <property type="entry name" value="CYTOCHROME C1 HEME LYASE"/>
    <property type="match status" value="1"/>
</dbReference>
<dbReference type="AlphaFoldDB" id="A0A9W6SVK1"/>
<dbReference type="PROSITE" id="PS00822">
    <property type="entry name" value="CYTO_HEME_LYASE_2"/>
    <property type="match status" value="1"/>
</dbReference>
<dbReference type="GO" id="GO:0005743">
    <property type="term" value="C:mitochondrial inner membrane"/>
    <property type="evidence" value="ECO:0007669"/>
    <property type="project" value="UniProtKB-SubCell"/>
</dbReference>
<sequence>MGWFWADNVDSQKKISPAVFKPSNSIPPSCPMHNASGSSASLPIPPTRRSGASPAACPVVGKDGTEDLNPLNNMPYDISTQKATGQTIDLPTERTLSTIPRGDKADEGVWEYPSPQQMLNAMLRKGKGDIPEDAVEDMVNIHNFLNEGAWGEILEWEKKYTDQTDIIPRLQKFTGRPHDLSPRARMYSLLAYVLPSYFEDEKPFDRHDWTVLRGDKNGSWKEVRYVIDYYGGPDDEHGMPTFFLDVRPALDNFGNAADRMSHWLEETKPTWDKALGRSSNNTPKVN</sequence>
<name>A0A9W6SVK1_CANBO</name>
<evidence type="ECO:0000313" key="12">
    <source>
        <dbReference type="EMBL" id="GME67523.1"/>
    </source>
</evidence>
<dbReference type="EMBL" id="BSXN01000189">
    <property type="protein sequence ID" value="GME67523.1"/>
    <property type="molecule type" value="Genomic_DNA"/>
</dbReference>
<keyword evidence="9 10" id="KW-0456">Lyase</keyword>
<comment type="caution">
    <text evidence="12">The sequence shown here is derived from an EMBL/GenBank/DDBJ whole genome shotgun (WGS) entry which is preliminary data.</text>
</comment>
<keyword evidence="6 10" id="KW-0408">Iron</keyword>
<evidence type="ECO:0000256" key="6">
    <source>
        <dbReference type="ARBA" id="ARBA00023004"/>
    </source>
</evidence>
<dbReference type="Pfam" id="PF01265">
    <property type="entry name" value="Cyto_heme_lyase"/>
    <property type="match status" value="1"/>
</dbReference>
<gene>
    <name evidence="12" type="ORF">Cboi02_000092700</name>
</gene>
<evidence type="ECO:0000256" key="4">
    <source>
        <dbReference type="ARBA" id="ARBA00022723"/>
    </source>
</evidence>
<evidence type="ECO:0000256" key="3">
    <source>
        <dbReference type="ARBA" id="ARBA00022617"/>
    </source>
</evidence>
<dbReference type="Proteomes" id="UP001165120">
    <property type="component" value="Unassembled WGS sequence"/>
</dbReference>
<dbReference type="GO" id="GO:0004408">
    <property type="term" value="F:holocytochrome-c synthase activity"/>
    <property type="evidence" value="ECO:0007669"/>
    <property type="project" value="UniProtKB-EC"/>
</dbReference>
<accession>A0A9W6SVK1</accession>
<keyword evidence="13" id="KW-1185">Reference proteome</keyword>
<protein>
    <recommendedName>
        <fullName evidence="10">Holocytochrome c-type synthase</fullName>
        <ecNumber evidence="10">4.4.1.17</ecNumber>
    </recommendedName>
</protein>
<feature type="region of interest" description="Disordered" evidence="11">
    <location>
        <begin position="20"/>
        <end position="56"/>
    </location>
</feature>
<comment type="catalytic activity">
    <reaction evidence="10">
        <text>holo-[cytochrome c] = apo-[cytochrome c] + heme b</text>
        <dbReference type="Rhea" id="RHEA:22648"/>
        <dbReference type="Rhea" id="RHEA-COMP:10725"/>
        <dbReference type="Rhea" id="RHEA-COMP:10726"/>
        <dbReference type="ChEBI" id="CHEBI:29950"/>
        <dbReference type="ChEBI" id="CHEBI:60344"/>
        <dbReference type="ChEBI" id="CHEBI:83739"/>
        <dbReference type="EC" id="4.4.1.17"/>
    </reaction>
</comment>
<comment type="subcellular location">
    <subcellularLocation>
        <location evidence="1 10">Mitochondrion inner membrane</location>
    </subcellularLocation>
</comment>
<proteinExistence type="inferred from homology"/>
<evidence type="ECO:0000256" key="9">
    <source>
        <dbReference type="ARBA" id="ARBA00023239"/>
    </source>
</evidence>
<dbReference type="GO" id="GO:0046872">
    <property type="term" value="F:metal ion binding"/>
    <property type="evidence" value="ECO:0007669"/>
    <property type="project" value="UniProtKB-KW"/>
</dbReference>
<dbReference type="EC" id="4.4.1.17" evidence="10"/>
<keyword evidence="3 10" id="KW-0349">Heme</keyword>
<reference evidence="12" key="1">
    <citation type="submission" date="2023-04" db="EMBL/GenBank/DDBJ databases">
        <title>Candida boidinii NBRC 10035.</title>
        <authorList>
            <person name="Ichikawa N."/>
            <person name="Sato H."/>
            <person name="Tonouchi N."/>
        </authorList>
    </citation>
    <scope>NUCLEOTIDE SEQUENCE</scope>
    <source>
        <strain evidence="12">NBRC 10035</strain>
    </source>
</reference>
<comment type="function">
    <text evidence="10">Lyase that catalyzes the covalent linking of the heme group to the cytochrome C apoprotein to produce the mature functional cytochrome.</text>
</comment>